<dbReference type="RefSeq" id="WP_234748585.1">
    <property type="nucleotide sequence ID" value="NZ_BAAAWN010000001.1"/>
</dbReference>
<evidence type="ECO:0000313" key="6">
    <source>
        <dbReference type="EMBL" id="MFB9818887.1"/>
    </source>
</evidence>
<accession>A0ABV5XY04</accession>
<keyword evidence="1" id="KW-0456">Lyase</keyword>
<evidence type="ECO:0000256" key="3">
    <source>
        <dbReference type="ARBA" id="ARBA00046336"/>
    </source>
</evidence>
<comment type="caution">
    <text evidence="6">The sequence shown here is derived from an EMBL/GenBank/DDBJ whole genome shotgun (WGS) entry which is preliminary data.</text>
</comment>
<keyword evidence="2" id="KW-0119">Carbohydrate metabolism</keyword>
<evidence type="ECO:0000256" key="4">
    <source>
        <dbReference type="ARBA" id="ARBA00047208"/>
    </source>
</evidence>
<name>A0ABV5XY04_ARTRM</name>
<keyword evidence="7" id="KW-1185">Reference proteome</keyword>
<sequence>MESMLQTALRDDALASTSEGFELRIGLPWIRSMPLSSVSSLELVIDDEPMPPTALSALLGERRVPASSLQAESGWWFVQDRLVIAGQRRLGPGEHTVSAGFWLLVPYLQAGPGSPLILPFHLESRLQLDHAHVPSVSCDVA</sequence>
<evidence type="ECO:0000313" key="7">
    <source>
        <dbReference type="Proteomes" id="UP001589702"/>
    </source>
</evidence>
<dbReference type="Pfam" id="PF19906">
    <property type="entry name" value="CGDB"/>
    <property type="match status" value="1"/>
</dbReference>
<protein>
    <recommendedName>
        <fullName evidence="4">C-deglycosylation enzyme beta subunit</fullName>
    </recommendedName>
</protein>
<gene>
    <name evidence="6" type="ORF">ACFFP1_05165</name>
</gene>
<evidence type="ECO:0000256" key="1">
    <source>
        <dbReference type="ARBA" id="ARBA00023239"/>
    </source>
</evidence>
<comment type="similarity">
    <text evidence="3">Belongs to the C-glycoside deglycosidase beta subunit family.</text>
</comment>
<dbReference type="InterPro" id="IPR045959">
    <property type="entry name" value="CGDB"/>
</dbReference>
<feature type="domain" description="C-glycoside deglycosidase beta subunit" evidence="5">
    <location>
        <begin position="15"/>
        <end position="107"/>
    </location>
</feature>
<reference evidence="6 7" key="1">
    <citation type="submission" date="2024-09" db="EMBL/GenBank/DDBJ databases">
        <authorList>
            <person name="Sun Q."/>
            <person name="Mori K."/>
        </authorList>
    </citation>
    <scope>NUCLEOTIDE SEQUENCE [LARGE SCALE GENOMIC DNA]</scope>
    <source>
        <strain evidence="6 7">JCM 1334</strain>
    </source>
</reference>
<evidence type="ECO:0000259" key="5">
    <source>
        <dbReference type="Pfam" id="PF19906"/>
    </source>
</evidence>
<evidence type="ECO:0000256" key="2">
    <source>
        <dbReference type="ARBA" id="ARBA00023277"/>
    </source>
</evidence>
<proteinExistence type="inferred from homology"/>
<dbReference type="Proteomes" id="UP001589702">
    <property type="component" value="Unassembled WGS sequence"/>
</dbReference>
<dbReference type="EMBL" id="JBHMBC010000007">
    <property type="protein sequence ID" value="MFB9818887.1"/>
    <property type="molecule type" value="Genomic_DNA"/>
</dbReference>
<organism evidence="6 7">
    <name type="scientific">Arthrobacter ramosus</name>
    <dbReference type="NCBI Taxonomy" id="1672"/>
    <lineage>
        <taxon>Bacteria</taxon>
        <taxon>Bacillati</taxon>
        <taxon>Actinomycetota</taxon>
        <taxon>Actinomycetes</taxon>
        <taxon>Micrococcales</taxon>
        <taxon>Micrococcaceae</taxon>
        <taxon>Arthrobacter</taxon>
    </lineage>
</organism>